<comment type="caution">
    <text evidence="1">The sequence shown here is derived from an EMBL/GenBank/DDBJ whole genome shotgun (WGS) entry which is preliminary data.</text>
</comment>
<name>A0A0N0PF53_PAPMA</name>
<proteinExistence type="predicted"/>
<organism evidence="1 2">
    <name type="scientific">Papilio machaon</name>
    <name type="common">Old World swallowtail butterfly</name>
    <dbReference type="NCBI Taxonomy" id="76193"/>
    <lineage>
        <taxon>Eukaryota</taxon>
        <taxon>Metazoa</taxon>
        <taxon>Ecdysozoa</taxon>
        <taxon>Arthropoda</taxon>
        <taxon>Hexapoda</taxon>
        <taxon>Insecta</taxon>
        <taxon>Pterygota</taxon>
        <taxon>Neoptera</taxon>
        <taxon>Endopterygota</taxon>
        <taxon>Lepidoptera</taxon>
        <taxon>Glossata</taxon>
        <taxon>Ditrysia</taxon>
        <taxon>Papilionoidea</taxon>
        <taxon>Papilionidae</taxon>
        <taxon>Papilioninae</taxon>
        <taxon>Papilio</taxon>
    </lineage>
</organism>
<protein>
    <submittedName>
        <fullName evidence="1">Uncharacterized protein</fullName>
    </submittedName>
</protein>
<evidence type="ECO:0000313" key="1">
    <source>
        <dbReference type="EMBL" id="KPJ20854.1"/>
    </source>
</evidence>
<gene>
    <name evidence="1" type="ORF">RR48_00383</name>
</gene>
<dbReference type="EMBL" id="LADJ01001867">
    <property type="protein sequence ID" value="KPJ20854.1"/>
    <property type="molecule type" value="Genomic_DNA"/>
</dbReference>
<keyword evidence="2" id="KW-1185">Reference proteome</keyword>
<evidence type="ECO:0000313" key="2">
    <source>
        <dbReference type="Proteomes" id="UP000053240"/>
    </source>
</evidence>
<accession>A0A0N0PF53</accession>
<feature type="non-terminal residue" evidence="1">
    <location>
        <position position="1"/>
    </location>
</feature>
<dbReference type="STRING" id="76193.A0A0N0PF53"/>
<reference evidence="1 2" key="1">
    <citation type="journal article" date="2015" name="Nat. Commun.">
        <title>Outbred genome sequencing and CRISPR/Cas9 gene editing in butterflies.</title>
        <authorList>
            <person name="Li X."/>
            <person name="Fan D."/>
            <person name="Zhang W."/>
            <person name="Liu G."/>
            <person name="Zhang L."/>
            <person name="Zhao L."/>
            <person name="Fang X."/>
            <person name="Chen L."/>
            <person name="Dong Y."/>
            <person name="Chen Y."/>
            <person name="Ding Y."/>
            <person name="Zhao R."/>
            <person name="Feng M."/>
            <person name="Zhu Y."/>
            <person name="Feng Y."/>
            <person name="Jiang X."/>
            <person name="Zhu D."/>
            <person name="Xiang H."/>
            <person name="Feng X."/>
            <person name="Li S."/>
            <person name="Wang J."/>
            <person name="Zhang G."/>
            <person name="Kronforst M.R."/>
            <person name="Wang W."/>
        </authorList>
    </citation>
    <scope>NUCLEOTIDE SEQUENCE [LARGE SCALE GENOMIC DNA]</scope>
    <source>
        <strain evidence="1">Ya'a_city_454_Pm</strain>
        <tissue evidence="1">Whole body</tissue>
    </source>
</reference>
<dbReference type="Proteomes" id="UP000053240">
    <property type="component" value="Unassembled WGS sequence"/>
</dbReference>
<dbReference type="InParanoid" id="A0A0N0PF53"/>
<dbReference type="AlphaFoldDB" id="A0A0N0PF53"/>
<sequence length="76" mass="8031">SRPSEAFGEVGTELLGLEDPIDFEDEPVSKPSIQLNGVRVRKALDATGCFREIGVYIDVSSGPGATPEGLEVSIVL</sequence>